<dbReference type="AlphaFoldDB" id="A0A225DKK6"/>
<name>A0A225DKK6_9BACT</name>
<evidence type="ECO:0000256" key="8">
    <source>
        <dbReference type="ARBA" id="ARBA00023326"/>
    </source>
</evidence>
<evidence type="ECO:0000256" key="5">
    <source>
        <dbReference type="ARBA" id="ARBA00023180"/>
    </source>
</evidence>
<evidence type="ECO:0000256" key="2">
    <source>
        <dbReference type="ARBA" id="ARBA00022475"/>
    </source>
</evidence>
<reference evidence="13" key="1">
    <citation type="submission" date="2017-06" db="EMBL/GenBank/DDBJ databases">
        <title>Genome analysis of Fimbriiglobus ruber SP5, the first member of the order Planctomycetales with confirmed chitinolytic capability.</title>
        <authorList>
            <person name="Ravin N.V."/>
            <person name="Rakitin A.L."/>
            <person name="Ivanova A.A."/>
            <person name="Beletsky A.V."/>
            <person name="Kulichevskaya I.S."/>
            <person name="Mardanov A.V."/>
            <person name="Dedysh S.N."/>
        </authorList>
    </citation>
    <scope>NUCLEOTIDE SEQUENCE [LARGE SCALE GENOMIC DNA]</scope>
    <source>
        <strain evidence="13">SP5</strain>
    </source>
</reference>
<dbReference type="GO" id="GO:0016787">
    <property type="term" value="F:hydrolase activity"/>
    <property type="evidence" value="ECO:0007669"/>
    <property type="project" value="UniProtKB-KW"/>
</dbReference>
<dbReference type="InterPro" id="IPR050732">
    <property type="entry name" value="Beta-glucan_modifiers"/>
</dbReference>
<keyword evidence="12" id="KW-0808">Transferase</keyword>
<sequence length="295" mass="32539">MVAIAFLLFQVLTGPNPPAFIAYTPSELDPRQEVNQRRLATSSIRADLTAMRKGFDGLVLYGYHEANTPRILAVAKDLKYRSVILAIWDPKSAAEVDGVAELARLHEKDFALGVIVGNEGITFKRYEFEDLTIAAARLRKKLPAGVPITTSEPLVGYKSDAVVAFGDFLMPNIHPVFDRPNLGPVEAAAWAREEAVALAKRAKRPVVLKETGFPHGGKPAYTPETQKAYWEAYLKPGVVEKVGADNFAYFGIGFEAFDLPWKAQESGLGIEKYWGLYSTKREPFPAAGVWEGLKK</sequence>
<evidence type="ECO:0000256" key="4">
    <source>
        <dbReference type="ARBA" id="ARBA00023136"/>
    </source>
</evidence>
<gene>
    <name evidence="12" type="ORF">FRUB_07116</name>
</gene>
<evidence type="ECO:0000256" key="11">
    <source>
        <dbReference type="ARBA" id="ARBA00043078"/>
    </source>
</evidence>
<dbReference type="GO" id="GO:0000272">
    <property type="term" value="P:polysaccharide catabolic process"/>
    <property type="evidence" value="ECO:0007669"/>
    <property type="project" value="UniProtKB-KW"/>
</dbReference>
<evidence type="ECO:0000256" key="6">
    <source>
        <dbReference type="ARBA" id="ARBA00023277"/>
    </source>
</evidence>
<evidence type="ECO:0000256" key="1">
    <source>
        <dbReference type="ARBA" id="ARBA00004236"/>
    </source>
</evidence>
<dbReference type="PANTHER" id="PTHR16631">
    <property type="entry name" value="GLUCAN 1,3-BETA-GLUCOSIDASE"/>
    <property type="match status" value="1"/>
</dbReference>
<evidence type="ECO:0000313" key="13">
    <source>
        <dbReference type="Proteomes" id="UP000214646"/>
    </source>
</evidence>
<protein>
    <recommendedName>
        <fullName evidence="11">Endo-1,3-beta-glucanase btgC</fullName>
    </recommendedName>
    <alternativeName>
        <fullName evidence="10">Laminarinase btgC</fullName>
    </alternativeName>
</protein>
<comment type="caution">
    <text evidence="12">The sequence shown here is derived from an EMBL/GenBank/DDBJ whole genome shotgun (WGS) entry which is preliminary data.</text>
</comment>
<evidence type="ECO:0000256" key="9">
    <source>
        <dbReference type="ARBA" id="ARBA00037649"/>
    </source>
</evidence>
<dbReference type="GO" id="GO:0005886">
    <property type="term" value="C:plasma membrane"/>
    <property type="evidence" value="ECO:0007669"/>
    <property type="project" value="UniProtKB-SubCell"/>
</dbReference>
<dbReference type="SUPFAM" id="SSF51445">
    <property type="entry name" value="(Trans)glycosidases"/>
    <property type="match status" value="1"/>
</dbReference>
<keyword evidence="4" id="KW-0472">Membrane</keyword>
<keyword evidence="7" id="KW-0961">Cell wall biogenesis/degradation</keyword>
<comment type="function">
    <text evidence="9">Glucanases play a role in cell expansion during growth, in cell-cell fusion during mating, and in spore release during sporulation. This enzyme may be involved in beta-glucan degradation. Active on laminarin and lichenan.</text>
</comment>
<dbReference type="GO" id="GO:0071555">
    <property type="term" value="P:cell wall organization"/>
    <property type="evidence" value="ECO:0007669"/>
    <property type="project" value="UniProtKB-KW"/>
</dbReference>
<dbReference type="InterPro" id="IPR017853">
    <property type="entry name" value="GH"/>
</dbReference>
<dbReference type="Proteomes" id="UP000214646">
    <property type="component" value="Unassembled WGS sequence"/>
</dbReference>
<keyword evidence="3" id="KW-0378">Hydrolase</keyword>
<dbReference type="PANTHER" id="PTHR16631:SF17">
    <property type="entry name" value="GLUCAN ENDO-1,3-BETA-GLUCOSIDASE BTGC"/>
    <property type="match status" value="1"/>
</dbReference>
<keyword evidence="6" id="KW-0119">Carbohydrate metabolism</keyword>
<evidence type="ECO:0000256" key="7">
    <source>
        <dbReference type="ARBA" id="ARBA00023316"/>
    </source>
</evidence>
<dbReference type="GO" id="GO:0016740">
    <property type="term" value="F:transferase activity"/>
    <property type="evidence" value="ECO:0007669"/>
    <property type="project" value="UniProtKB-KW"/>
</dbReference>
<keyword evidence="2" id="KW-1003">Cell membrane</keyword>
<organism evidence="12 13">
    <name type="scientific">Fimbriiglobus ruber</name>
    <dbReference type="NCBI Taxonomy" id="1908690"/>
    <lineage>
        <taxon>Bacteria</taxon>
        <taxon>Pseudomonadati</taxon>
        <taxon>Planctomycetota</taxon>
        <taxon>Planctomycetia</taxon>
        <taxon>Gemmatales</taxon>
        <taxon>Gemmataceae</taxon>
        <taxon>Fimbriiglobus</taxon>
    </lineage>
</organism>
<proteinExistence type="predicted"/>
<keyword evidence="5" id="KW-0325">Glycoprotein</keyword>
<dbReference type="RefSeq" id="WP_088257808.1">
    <property type="nucleotide sequence ID" value="NZ_NIDE01000014.1"/>
</dbReference>
<comment type="subcellular location">
    <subcellularLocation>
        <location evidence="1">Cell membrane</location>
    </subcellularLocation>
</comment>
<dbReference type="EMBL" id="NIDE01000014">
    <property type="protein sequence ID" value="OWK37996.1"/>
    <property type="molecule type" value="Genomic_DNA"/>
</dbReference>
<dbReference type="Gene3D" id="3.20.20.80">
    <property type="entry name" value="Glycosidases"/>
    <property type="match status" value="1"/>
</dbReference>
<accession>A0A225DKK6</accession>
<keyword evidence="13" id="KW-1185">Reference proteome</keyword>
<evidence type="ECO:0000256" key="10">
    <source>
        <dbReference type="ARBA" id="ARBA00042373"/>
    </source>
</evidence>
<keyword evidence="8" id="KW-0624">Polysaccharide degradation</keyword>
<evidence type="ECO:0000313" key="12">
    <source>
        <dbReference type="EMBL" id="OWK37996.1"/>
    </source>
</evidence>
<evidence type="ECO:0000256" key="3">
    <source>
        <dbReference type="ARBA" id="ARBA00022801"/>
    </source>
</evidence>
<dbReference type="OrthoDB" id="7057330at2"/>